<accession>A0A368G2J4</accession>
<reference evidence="2 3" key="1">
    <citation type="submission" date="2014-10" db="EMBL/GenBank/DDBJ databases">
        <title>Draft genome of the hookworm Ancylostoma caninum.</title>
        <authorList>
            <person name="Mitreva M."/>
        </authorList>
    </citation>
    <scope>NUCLEOTIDE SEQUENCE [LARGE SCALE GENOMIC DNA]</scope>
    <source>
        <strain evidence="2 3">Baltimore</strain>
    </source>
</reference>
<comment type="caution">
    <text evidence="2">The sequence shown here is derived from an EMBL/GenBank/DDBJ whole genome shotgun (WGS) entry which is preliminary data.</text>
</comment>
<feature type="compositionally biased region" description="Polar residues" evidence="1">
    <location>
        <begin position="1"/>
        <end position="14"/>
    </location>
</feature>
<gene>
    <name evidence="2" type="ORF">ANCCAN_15421</name>
</gene>
<dbReference type="AlphaFoldDB" id="A0A368G2J4"/>
<proteinExistence type="predicted"/>
<dbReference type="EMBL" id="JOJR01000383">
    <property type="protein sequence ID" value="RCN38664.1"/>
    <property type="molecule type" value="Genomic_DNA"/>
</dbReference>
<sequence>MLACSQRSRISPQRNGEAGLLEQHGSIKSATRALGIGLDLDDPDKRQKGQPKQRCLDTLYVDNGVNGPPKRTPLRNQTGQTLKKHKKKDELLTGDC</sequence>
<evidence type="ECO:0000313" key="3">
    <source>
        <dbReference type="Proteomes" id="UP000252519"/>
    </source>
</evidence>
<evidence type="ECO:0000256" key="1">
    <source>
        <dbReference type="SAM" id="MobiDB-lite"/>
    </source>
</evidence>
<organism evidence="2 3">
    <name type="scientific">Ancylostoma caninum</name>
    <name type="common">Dog hookworm</name>
    <dbReference type="NCBI Taxonomy" id="29170"/>
    <lineage>
        <taxon>Eukaryota</taxon>
        <taxon>Metazoa</taxon>
        <taxon>Ecdysozoa</taxon>
        <taxon>Nematoda</taxon>
        <taxon>Chromadorea</taxon>
        <taxon>Rhabditida</taxon>
        <taxon>Rhabditina</taxon>
        <taxon>Rhabditomorpha</taxon>
        <taxon>Strongyloidea</taxon>
        <taxon>Ancylostomatidae</taxon>
        <taxon>Ancylostomatinae</taxon>
        <taxon>Ancylostoma</taxon>
    </lineage>
</organism>
<name>A0A368G2J4_ANCCA</name>
<keyword evidence="3" id="KW-1185">Reference proteome</keyword>
<evidence type="ECO:0000313" key="2">
    <source>
        <dbReference type="EMBL" id="RCN38664.1"/>
    </source>
</evidence>
<feature type="region of interest" description="Disordered" evidence="1">
    <location>
        <begin position="1"/>
        <end position="96"/>
    </location>
</feature>
<dbReference type="Proteomes" id="UP000252519">
    <property type="component" value="Unassembled WGS sequence"/>
</dbReference>
<protein>
    <submittedName>
        <fullName evidence="2">Uncharacterized protein</fullName>
    </submittedName>
</protein>